<gene>
    <name evidence="2" type="ORF">CCAM_LOCUS43410</name>
</gene>
<reference evidence="2 3" key="1">
    <citation type="submission" date="2018-04" db="EMBL/GenBank/DDBJ databases">
        <authorList>
            <person name="Vogel A."/>
        </authorList>
    </citation>
    <scope>NUCLEOTIDE SEQUENCE [LARGE SCALE GENOMIC DNA]</scope>
</reference>
<name>A0A484NP52_9ASTE</name>
<dbReference type="AlphaFoldDB" id="A0A484NP52"/>
<evidence type="ECO:0000313" key="2">
    <source>
        <dbReference type="EMBL" id="VFR01635.1"/>
    </source>
</evidence>
<dbReference type="EMBL" id="OOIL02006765">
    <property type="protein sequence ID" value="VFR01635.1"/>
    <property type="molecule type" value="Genomic_DNA"/>
</dbReference>
<evidence type="ECO:0000313" key="3">
    <source>
        <dbReference type="Proteomes" id="UP000595140"/>
    </source>
</evidence>
<dbReference type="Pfam" id="PF13952">
    <property type="entry name" value="DUF4216"/>
    <property type="match status" value="1"/>
</dbReference>
<dbReference type="Proteomes" id="UP000595140">
    <property type="component" value="Unassembled WGS sequence"/>
</dbReference>
<dbReference type="InterPro" id="IPR025312">
    <property type="entry name" value="DUF4216"/>
</dbReference>
<dbReference type="OrthoDB" id="1297108at2759"/>
<proteinExistence type="predicted"/>
<sequence length="337" mass="38611">MVFCQVIVSGITMVKGEGIKTKFNVLERNDEGLFQERNAEISIFSQSGRALGAGSSRSLTDDEWLHAHIYVLKNCDEVQPFLNEYTQDHDNNATKMSIDEWDTSFIAWFKNKVADMHTQGQDARTDSLISLSRGPLRYSTCYNGYIVNGFRFRIEDRDLGCKTQNSGVSVLGDVGSGRDYIEYYGVLLEILELHYLGGKRVSLFRCRWFDVHNSEKGAKVDEFGFTSINTQRILKTSEHFILANQASQVFYVVDNKIKGWHLVIKTHPRDLYKMSHQEEVENINEDHLGETYQHGESFSFKCQEAPTLNVDNQGVWGRNDVEPVIVEPSTKRKRKKT</sequence>
<feature type="domain" description="DUF4216" evidence="1">
    <location>
        <begin position="191"/>
        <end position="263"/>
    </location>
</feature>
<protein>
    <recommendedName>
        <fullName evidence="1">DUF4216 domain-containing protein</fullName>
    </recommendedName>
</protein>
<dbReference type="PANTHER" id="PTHR48258">
    <property type="entry name" value="DUF4218 DOMAIN-CONTAINING PROTEIN-RELATED"/>
    <property type="match status" value="1"/>
</dbReference>
<organism evidence="2 3">
    <name type="scientific">Cuscuta campestris</name>
    <dbReference type="NCBI Taxonomy" id="132261"/>
    <lineage>
        <taxon>Eukaryota</taxon>
        <taxon>Viridiplantae</taxon>
        <taxon>Streptophyta</taxon>
        <taxon>Embryophyta</taxon>
        <taxon>Tracheophyta</taxon>
        <taxon>Spermatophyta</taxon>
        <taxon>Magnoliopsida</taxon>
        <taxon>eudicotyledons</taxon>
        <taxon>Gunneridae</taxon>
        <taxon>Pentapetalae</taxon>
        <taxon>asterids</taxon>
        <taxon>lamiids</taxon>
        <taxon>Solanales</taxon>
        <taxon>Convolvulaceae</taxon>
        <taxon>Cuscuteae</taxon>
        <taxon>Cuscuta</taxon>
        <taxon>Cuscuta subgen. Grammica</taxon>
        <taxon>Cuscuta sect. Cleistogrammica</taxon>
    </lineage>
</organism>
<accession>A0A484NP52</accession>
<keyword evidence="3" id="KW-1185">Reference proteome</keyword>
<dbReference type="PANTHER" id="PTHR48258:SF4">
    <property type="entry name" value="DUF4216 DOMAIN-CONTAINING PROTEIN"/>
    <property type="match status" value="1"/>
</dbReference>
<evidence type="ECO:0000259" key="1">
    <source>
        <dbReference type="Pfam" id="PF13952"/>
    </source>
</evidence>